<dbReference type="NCBIfam" id="TIGR01182">
    <property type="entry name" value="eda"/>
    <property type="match status" value="1"/>
</dbReference>
<dbReference type="Pfam" id="PF01081">
    <property type="entry name" value="Aldolase"/>
    <property type="match status" value="1"/>
</dbReference>
<dbReference type="InterPro" id="IPR013785">
    <property type="entry name" value="Aldolase_TIM"/>
</dbReference>
<evidence type="ECO:0000256" key="2">
    <source>
        <dbReference type="ARBA" id="ARBA00006906"/>
    </source>
</evidence>
<keyword evidence="5" id="KW-0119">Carbohydrate metabolism</keyword>
<name>A0A9R1CNY8_9EURY</name>
<dbReference type="SUPFAM" id="SSF51569">
    <property type="entry name" value="Aldolase"/>
    <property type="match status" value="1"/>
</dbReference>
<keyword evidence="7" id="KW-1185">Reference proteome</keyword>
<dbReference type="Proteomes" id="UP001139494">
    <property type="component" value="Unassembled WGS sequence"/>
</dbReference>
<reference evidence="6" key="1">
    <citation type="journal article" date="2023" name="Front. Microbiol.">
        <title>Genomic-based phylogenetic and metabolic analyses of the genus Natronomonas, and description of Natronomonas aquatica sp. nov.</title>
        <authorList>
            <person name="Garcia-Roldan A."/>
            <person name="Duran-Viseras A."/>
            <person name="de la Haba R.R."/>
            <person name="Corral P."/>
            <person name="Sanchez-Porro C."/>
            <person name="Ventosa A."/>
        </authorList>
    </citation>
    <scope>NUCLEOTIDE SEQUENCE</scope>
    <source>
        <strain evidence="6">F2-12</strain>
    </source>
</reference>
<dbReference type="EMBL" id="JAHLKM010000001">
    <property type="protein sequence ID" value="MCQ4332228.1"/>
    <property type="molecule type" value="Genomic_DNA"/>
</dbReference>
<organism evidence="6 7">
    <name type="scientific">Natronomonas aquatica</name>
    <dbReference type="NCBI Taxonomy" id="2841590"/>
    <lineage>
        <taxon>Archaea</taxon>
        <taxon>Methanobacteriati</taxon>
        <taxon>Methanobacteriota</taxon>
        <taxon>Stenosarchaea group</taxon>
        <taxon>Halobacteria</taxon>
        <taxon>Halobacteriales</taxon>
        <taxon>Natronomonadaceae</taxon>
        <taxon>Natronomonas</taxon>
    </lineage>
</organism>
<dbReference type="Gene3D" id="3.20.20.70">
    <property type="entry name" value="Aldolase class I"/>
    <property type="match status" value="1"/>
</dbReference>
<dbReference type="GO" id="GO:0016829">
    <property type="term" value="F:lyase activity"/>
    <property type="evidence" value="ECO:0007669"/>
    <property type="project" value="UniProtKB-KW"/>
</dbReference>
<protein>
    <submittedName>
        <fullName evidence="6">Bifunctional 4-hydroxy-2-oxoglutarate aldolase/2-dehydro-3-deoxy-phosphogluconate aldolase</fullName>
    </submittedName>
</protein>
<comment type="pathway">
    <text evidence="1">Carbohydrate acid metabolism.</text>
</comment>
<comment type="similarity">
    <text evidence="2">Belongs to the KHG/KDPG aldolase family.</text>
</comment>
<gene>
    <name evidence="6" type="ORF">KM295_01740</name>
</gene>
<evidence type="ECO:0000256" key="5">
    <source>
        <dbReference type="ARBA" id="ARBA00023277"/>
    </source>
</evidence>
<keyword evidence="4" id="KW-0456">Lyase</keyword>
<sequence length="213" mass="21267">MNTRDALAPVLDTGVVAIARGVGADSILDVVDALVAGGIRACEVTADSPAALESIERIAAAFGEEVTVGAGTVLDAETARACQRAGAEFLVTPTVETDVIRTGNRHGTPTIPGVMTPTEALTATEAGADMCKLFPASTLGPSHVSAIGGPLGQIPLVPTGGVTPDNAAAFFESGAAAVGVGSALVDADAVANGEYDRLTETATRLIDIAETAR</sequence>
<dbReference type="InterPro" id="IPR000887">
    <property type="entry name" value="Aldlse_KDPG_KHG"/>
</dbReference>
<comment type="caution">
    <text evidence="6">The sequence shown here is derived from an EMBL/GenBank/DDBJ whole genome shotgun (WGS) entry which is preliminary data.</text>
</comment>
<accession>A0A9R1CNY8</accession>
<dbReference type="PANTHER" id="PTHR30246">
    <property type="entry name" value="2-KETO-3-DEOXY-6-PHOSPHOGLUCONATE ALDOLASE"/>
    <property type="match status" value="1"/>
</dbReference>
<comment type="subunit">
    <text evidence="3">Homotrimer.</text>
</comment>
<dbReference type="RefSeq" id="WP_256028146.1">
    <property type="nucleotide sequence ID" value="NZ_JAHLKM010000001.1"/>
</dbReference>
<evidence type="ECO:0000313" key="7">
    <source>
        <dbReference type="Proteomes" id="UP001139494"/>
    </source>
</evidence>
<evidence type="ECO:0000313" key="6">
    <source>
        <dbReference type="EMBL" id="MCQ4332228.1"/>
    </source>
</evidence>
<dbReference type="AlphaFoldDB" id="A0A9R1CNY8"/>
<evidence type="ECO:0000256" key="3">
    <source>
        <dbReference type="ARBA" id="ARBA00011233"/>
    </source>
</evidence>
<evidence type="ECO:0000256" key="1">
    <source>
        <dbReference type="ARBA" id="ARBA00004761"/>
    </source>
</evidence>
<proteinExistence type="inferred from homology"/>
<dbReference type="PANTHER" id="PTHR30246:SF1">
    <property type="entry name" value="2-DEHYDRO-3-DEOXY-6-PHOSPHOGALACTONATE ALDOLASE-RELATED"/>
    <property type="match status" value="1"/>
</dbReference>
<evidence type="ECO:0000256" key="4">
    <source>
        <dbReference type="ARBA" id="ARBA00023239"/>
    </source>
</evidence>
<dbReference type="CDD" id="cd00452">
    <property type="entry name" value="KDPG_aldolase"/>
    <property type="match status" value="1"/>
</dbReference>